<feature type="transmembrane region" description="Helical" evidence="1">
    <location>
        <begin position="67"/>
        <end position="92"/>
    </location>
</feature>
<proteinExistence type="predicted"/>
<dbReference type="AlphaFoldDB" id="A0A0F8YUQ6"/>
<sequence>MAHLRKDFYKDFRFINFTEKYIAKSFLAALSIILFVVLAFSSAQVEILTCTSTACTTQNLFYEENIWFFWGMSMFSAVMLIVYVFLAISVALTGEKGELEGNPKDIGKLLEELNRDFVEECKPEL</sequence>
<dbReference type="EMBL" id="LAZR01054927">
    <property type="protein sequence ID" value="KKK77500.1"/>
    <property type="molecule type" value="Genomic_DNA"/>
</dbReference>
<keyword evidence="1" id="KW-0812">Transmembrane</keyword>
<evidence type="ECO:0000313" key="2">
    <source>
        <dbReference type="EMBL" id="KKK77500.1"/>
    </source>
</evidence>
<feature type="transmembrane region" description="Helical" evidence="1">
    <location>
        <begin position="21"/>
        <end position="40"/>
    </location>
</feature>
<feature type="non-terminal residue" evidence="2">
    <location>
        <position position="125"/>
    </location>
</feature>
<evidence type="ECO:0000256" key="1">
    <source>
        <dbReference type="SAM" id="Phobius"/>
    </source>
</evidence>
<reference evidence="2" key="1">
    <citation type="journal article" date="2015" name="Nature">
        <title>Complex archaea that bridge the gap between prokaryotes and eukaryotes.</title>
        <authorList>
            <person name="Spang A."/>
            <person name="Saw J.H."/>
            <person name="Jorgensen S.L."/>
            <person name="Zaremba-Niedzwiedzka K."/>
            <person name="Martijn J."/>
            <person name="Lind A.E."/>
            <person name="van Eijk R."/>
            <person name="Schleper C."/>
            <person name="Guy L."/>
            <person name="Ettema T.J."/>
        </authorList>
    </citation>
    <scope>NUCLEOTIDE SEQUENCE</scope>
</reference>
<name>A0A0F8YUQ6_9ZZZZ</name>
<keyword evidence="1" id="KW-1133">Transmembrane helix</keyword>
<keyword evidence="1" id="KW-0472">Membrane</keyword>
<accession>A0A0F8YUQ6</accession>
<organism evidence="2">
    <name type="scientific">marine sediment metagenome</name>
    <dbReference type="NCBI Taxonomy" id="412755"/>
    <lineage>
        <taxon>unclassified sequences</taxon>
        <taxon>metagenomes</taxon>
        <taxon>ecological metagenomes</taxon>
    </lineage>
</organism>
<gene>
    <name evidence="2" type="ORF">LCGC14_2852990</name>
</gene>
<protein>
    <submittedName>
        <fullName evidence="2">Uncharacterized protein</fullName>
    </submittedName>
</protein>
<comment type="caution">
    <text evidence="2">The sequence shown here is derived from an EMBL/GenBank/DDBJ whole genome shotgun (WGS) entry which is preliminary data.</text>
</comment>